<organism evidence="1 2">
    <name type="scientific">Desulfosarcina ovata subsp. ovata</name>
    <dbReference type="NCBI Taxonomy" id="2752305"/>
    <lineage>
        <taxon>Bacteria</taxon>
        <taxon>Pseudomonadati</taxon>
        <taxon>Thermodesulfobacteriota</taxon>
        <taxon>Desulfobacteria</taxon>
        <taxon>Desulfobacterales</taxon>
        <taxon>Desulfosarcinaceae</taxon>
        <taxon>Desulfosarcina</taxon>
    </lineage>
</organism>
<dbReference type="Proteomes" id="UP000422108">
    <property type="component" value="Chromosome"/>
</dbReference>
<dbReference type="GO" id="GO:0006402">
    <property type="term" value="P:mRNA catabolic process"/>
    <property type="evidence" value="ECO:0007669"/>
    <property type="project" value="TreeGrafter"/>
</dbReference>
<dbReference type="PANTHER" id="PTHR33988">
    <property type="entry name" value="ENDORIBONUCLEASE MAZF-RELATED"/>
    <property type="match status" value="1"/>
</dbReference>
<evidence type="ECO:0000313" key="1">
    <source>
        <dbReference type="EMBL" id="BBO87668.1"/>
    </source>
</evidence>
<dbReference type="Gene3D" id="2.30.30.110">
    <property type="match status" value="1"/>
</dbReference>
<dbReference type="EMBL" id="AP021879">
    <property type="protein sequence ID" value="BBO87668.1"/>
    <property type="molecule type" value="Genomic_DNA"/>
</dbReference>
<dbReference type="GO" id="GO:0004521">
    <property type="term" value="F:RNA endonuclease activity"/>
    <property type="evidence" value="ECO:0007669"/>
    <property type="project" value="TreeGrafter"/>
</dbReference>
<sequence>MTAYVPKQGDIIAISFDPQSGHEQMGRRPALVVSKDLFNRSTGLAIVCPVTNTDRGFPFHVAIPRNSKLTGFIMVEQVKSVDFRARRAKRIEHGNVVACNEGKYVNRDAFIRFVKIQSYQRLMEDNIFFKAVRQCIGLASNSCHDCMQSRTL</sequence>
<proteinExistence type="predicted"/>
<accession>A0A5K8A5K7</accession>
<dbReference type="InterPro" id="IPR011067">
    <property type="entry name" value="Plasmid_toxin/cell-grow_inhib"/>
</dbReference>
<reference evidence="1 2" key="1">
    <citation type="submission" date="2019-11" db="EMBL/GenBank/DDBJ databases">
        <title>Comparative genomics of hydrocarbon-degrading Desulfosarcina strains.</title>
        <authorList>
            <person name="Watanabe M."/>
            <person name="Kojima H."/>
            <person name="Fukui M."/>
        </authorList>
    </citation>
    <scope>NUCLEOTIDE SEQUENCE [LARGE SCALE GENOMIC DNA]</scope>
    <source>
        <strain evidence="2">oXyS1</strain>
    </source>
</reference>
<dbReference type="AlphaFoldDB" id="A0A5K8A5K7"/>
<evidence type="ECO:0008006" key="3">
    <source>
        <dbReference type="Google" id="ProtNLM"/>
    </source>
</evidence>
<gene>
    <name evidence="1" type="ORF">DSCOOX_08480</name>
</gene>
<dbReference type="GO" id="GO:0016075">
    <property type="term" value="P:rRNA catabolic process"/>
    <property type="evidence" value="ECO:0007669"/>
    <property type="project" value="TreeGrafter"/>
</dbReference>
<dbReference type="PANTHER" id="PTHR33988:SF3">
    <property type="entry name" value="ENDORIBONUCLEASE TOXIN CHPB-RELATED"/>
    <property type="match status" value="1"/>
</dbReference>
<dbReference type="InterPro" id="IPR003477">
    <property type="entry name" value="PemK-like"/>
</dbReference>
<dbReference type="SUPFAM" id="SSF50118">
    <property type="entry name" value="Cell growth inhibitor/plasmid maintenance toxic component"/>
    <property type="match status" value="1"/>
</dbReference>
<keyword evidence="2" id="KW-1185">Reference proteome</keyword>
<dbReference type="GO" id="GO:0003677">
    <property type="term" value="F:DNA binding"/>
    <property type="evidence" value="ECO:0007669"/>
    <property type="project" value="InterPro"/>
</dbReference>
<evidence type="ECO:0000313" key="2">
    <source>
        <dbReference type="Proteomes" id="UP000422108"/>
    </source>
</evidence>
<dbReference type="Pfam" id="PF02452">
    <property type="entry name" value="PemK_toxin"/>
    <property type="match status" value="1"/>
</dbReference>
<name>A0A5K8A5K7_9BACT</name>
<protein>
    <recommendedName>
        <fullName evidence="3">mRNA interferase</fullName>
    </recommendedName>
</protein>